<proteinExistence type="predicted"/>
<evidence type="ECO:0000313" key="2">
    <source>
        <dbReference type="Proteomes" id="UP000037696"/>
    </source>
</evidence>
<protein>
    <recommendedName>
        <fullName evidence="3">F-box domain-containing protein</fullName>
    </recommendedName>
</protein>
<evidence type="ECO:0008006" key="3">
    <source>
        <dbReference type="Google" id="ProtNLM"/>
    </source>
</evidence>
<keyword evidence="2" id="KW-1185">Reference proteome</keyword>
<accession>A0A0M8P0G2</accession>
<dbReference type="AlphaFoldDB" id="A0A0M8P0G2"/>
<dbReference type="STRING" id="229535.A0A0M8P0G2"/>
<reference evidence="1 2" key="1">
    <citation type="submission" date="2015-08" db="EMBL/GenBank/DDBJ databases">
        <title>Genome sequencing of Penicillium nordicum.</title>
        <authorList>
            <person name="Nguyen H.D."/>
            <person name="Seifert K.A."/>
        </authorList>
    </citation>
    <scope>NUCLEOTIDE SEQUENCE [LARGE SCALE GENOMIC DNA]</scope>
    <source>
        <strain evidence="1 2">DAOMC 185683</strain>
    </source>
</reference>
<evidence type="ECO:0000313" key="1">
    <source>
        <dbReference type="EMBL" id="KOS38081.1"/>
    </source>
</evidence>
<organism evidence="1 2">
    <name type="scientific">Penicillium nordicum</name>
    <dbReference type="NCBI Taxonomy" id="229535"/>
    <lineage>
        <taxon>Eukaryota</taxon>
        <taxon>Fungi</taxon>
        <taxon>Dikarya</taxon>
        <taxon>Ascomycota</taxon>
        <taxon>Pezizomycotina</taxon>
        <taxon>Eurotiomycetes</taxon>
        <taxon>Eurotiomycetidae</taxon>
        <taxon>Eurotiales</taxon>
        <taxon>Aspergillaceae</taxon>
        <taxon>Penicillium</taxon>
    </lineage>
</organism>
<dbReference type="EMBL" id="LHQQ01000273">
    <property type="protein sequence ID" value="KOS38081.1"/>
    <property type="molecule type" value="Genomic_DNA"/>
</dbReference>
<comment type="caution">
    <text evidence="1">The sequence shown here is derived from an EMBL/GenBank/DDBJ whole genome shotgun (WGS) entry which is preliminary data.</text>
</comment>
<sequence length="360" mass="41719">MELLSTEILFGIVNCLDNQQIKQLSLVSRRMRDVCLPVLFHKISIEFSNDGFDLLESILKSSLRRHIISFEYVAPMLLNPEIREYDVFKTEILTPDNYVDICEGYDDVEGSEDWDEMEYLSGDHPSYTRVYKTIRRTCAEQQEIIEAGRDLTLMKLAFNLLFNLKELVLVFRDTKGHEDWERDYHQMFDMIQPRSYEHHIQLLLAALKGHNLTLKVIQLTCLEPSNDSPWLSFDWDSLMTPLTELVGYAPCLRLVESDMALQLLRRVSLNIRELSLCSMYMELAFIQSFLRFNATSLRSLSVHDVRAFDQGNATHLIPAHVEDKTGLTIEREKKVGNLSCTCSFQEGWKLFFSAPNARNG</sequence>
<dbReference type="Proteomes" id="UP000037696">
    <property type="component" value="Unassembled WGS sequence"/>
</dbReference>
<dbReference type="OrthoDB" id="4396256at2759"/>
<name>A0A0M8P0G2_9EURO</name>
<gene>
    <name evidence="1" type="ORF">ACN38_g11098</name>
</gene>